<dbReference type="Pfam" id="PF00873">
    <property type="entry name" value="ACR_tran"/>
    <property type="match status" value="1"/>
</dbReference>
<dbReference type="PANTHER" id="PTHR32063:SF0">
    <property type="entry name" value="SWARMING MOTILITY PROTEIN SWRC"/>
    <property type="match status" value="1"/>
</dbReference>
<accession>A0A1F7S317</accession>
<reference evidence="2 3" key="1">
    <citation type="journal article" date="2016" name="Nat. Commun.">
        <title>Thousands of microbial genomes shed light on interconnected biogeochemical processes in an aquifer system.</title>
        <authorList>
            <person name="Anantharaman K."/>
            <person name="Brown C.T."/>
            <person name="Hug L.A."/>
            <person name="Sharon I."/>
            <person name="Castelle C.J."/>
            <person name="Probst A.J."/>
            <person name="Thomas B.C."/>
            <person name="Singh A."/>
            <person name="Wilkins M.J."/>
            <person name="Karaoz U."/>
            <person name="Brodie E.L."/>
            <person name="Williams K.H."/>
            <person name="Hubbard S.S."/>
            <person name="Banfield J.F."/>
        </authorList>
    </citation>
    <scope>NUCLEOTIDE SEQUENCE [LARGE SCALE GENOMIC DNA]</scope>
</reference>
<keyword evidence="1" id="KW-0472">Membrane</keyword>
<dbReference type="SUPFAM" id="SSF82866">
    <property type="entry name" value="Multidrug efflux transporter AcrB transmembrane domain"/>
    <property type="match status" value="1"/>
</dbReference>
<feature type="transmembrane region" description="Helical" evidence="1">
    <location>
        <begin position="30"/>
        <end position="51"/>
    </location>
</feature>
<dbReference type="Proteomes" id="UP000179266">
    <property type="component" value="Unassembled WGS sequence"/>
</dbReference>
<proteinExistence type="predicted"/>
<evidence type="ECO:0000256" key="1">
    <source>
        <dbReference type="SAM" id="Phobius"/>
    </source>
</evidence>
<protein>
    <recommendedName>
        <fullName evidence="4">Acriflavin resistance protein</fullName>
    </recommendedName>
</protein>
<name>A0A1F7S317_9BACT</name>
<dbReference type="EMBL" id="MGDD01000043">
    <property type="protein sequence ID" value="OGL48233.1"/>
    <property type="molecule type" value="Genomic_DNA"/>
</dbReference>
<evidence type="ECO:0000313" key="2">
    <source>
        <dbReference type="EMBL" id="OGL48233.1"/>
    </source>
</evidence>
<dbReference type="PRINTS" id="PR00702">
    <property type="entry name" value="ACRIFLAVINRP"/>
</dbReference>
<feature type="transmembrane region" description="Helical" evidence="1">
    <location>
        <begin position="5"/>
        <end position="24"/>
    </location>
</feature>
<evidence type="ECO:0008006" key="4">
    <source>
        <dbReference type="Google" id="ProtNLM"/>
    </source>
</evidence>
<evidence type="ECO:0000313" key="3">
    <source>
        <dbReference type="Proteomes" id="UP000179266"/>
    </source>
</evidence>
<dbReference type="GO" id="GO:0005886">
    <property type="term" value="C:plasma membrane"/>
    <property type="evidence" value="ECO:0007669"/>
    <property type="project" value="TreeGrafter"/>
</dbReference>
<dbReference type="Gene3D" id="1.20.1640.10">
    <property type="entry name" value="Multidrug efflux transporter AcrB transmembrane domain"/>
    <property type="match status" value="1"/>
</dbReference>
<dbReference type="AlphaFoldDB" id="A0A1F7S317"/>
<dbReference type="InterPro" id="IPR001036">
    <property type="entry name" value="Acrflvin-R"/>
</dbReference>
<dbReference type="GO" id="GO:0042910">
    <property type="term" value="F:xenobiotic transmembrane transporter activity"/>
    <property type="evidence" value="ECO:0007669"/>
    <property type="project" value="TreeGrafter"/>
</dbReference>
<gene>
    <name evidence="2" type="ORF">A2161_07640</name>
</gene>
<keyword evidence="1" id="KW-1133">Transmembrane helix</keyword>
<feature type="transmembrane region" description="Helical" evidence="1">
    <location>
        <begin position="111"/>
        <end position="138"/>
    </location>
</feature>
<dbReference type="PANTHER" id="PTHR32063">
    <property type="match status" value="1"/>
</dbReference>
<feature type="transmembrane region" description="Helical" evidence="1">
    <location>
        <begin position="80"/>
        <end position="99"/>
    </location>
</feature>
<sequence length="146" mass="16058">MDPFIVMFSVPLAAIGVILMLFLTKTTFNIQSFIGCIMLGGIVVNNAILLVDHTNLLRRRDSMPLNDAIEEAGRRRLRPILMTALTTILGLIPLAIGLGEGGEAQAPMARAVIGGLLSSTFITLVFVPTMYFIFANWWEKKSHNKI</sequence>
<comment type="caution">
    <text evidence="2">The sequence shown here is derived from an EMBL/GenBank/DDBJ whole genome shotgun (WGS) entry which is preliminary data.</text>
</comment>
<keyword evidence="1" id="KW-0812">Transmembrane</keyword>
<organism evidence="2 3">
    <name type="scientific">Candidatus Schekmanbacteria bacterium RBG_13_48_7</name>
    <dbReference type="NCBI Taxonomy" id="1817878"/>
    <lineage>
        <taxon>Bacteria</taxon>
        <taxon>Candidatus Schekmaniibacteriota</taxon>
    </lineage>
</organism>